<dbReference type="Proteomes" id="UP000006319">
    <property type="component" value="Unassembled WGS sequence"/>
</dbReference>
<name>K6UF31_PLACD</name>
<sequence>ENDATALGFHTLHEKFFVIPKQLTNDSNCDPLEKKQRGAKDLCNNVVHFLKEIAKKKGTEQYQLCSYLPYWLYAEIAKFKVDNNAKISTISFIKELTEAVKKAKNGISGYKCNVSLYDANITLDEWKIRKFLYIYFKKFDELSRDVNRTNNDKCSKHNKYLNSINSLYKTYYTKLGCGGWFWSIGPDYFPCSSSYNPNKLLPKVTTCKDQSPSRSTLLSFLPFWGSSSSSHSSSSSQASTGNPASSDVPKDGPSKPVAGSVGGVSAPGTKLNVVKSPRPVGPATVGRLDATGTLNGRSAYPNQLDQLLPLPDGYPGLPTPPEGSASSFDFLKKTRDILKSDYFRHSVMGVSVIGVLIFFYFYFSVS</sequence>
<evidence type="ECO:0000313" key="3">
    <source>
        <dbReference type="EMBL" id="GAB69391.1"/>
    </source>
</evidence>
<gene>
    <name evidence="3" type="ORF">PCYB_001390</name>
</gene>
<organism evidence="3 4">
    <name type="scientific">Plasmodium cynomolgi (strain B)</name>
    <dbReference type="NCBI Taxonomy" id="1120755"/>
    <lineage>
        <taxon>Eukaryota</taxon>
        <taxon>Sar</taxon>
        <taxon>Alveolata</taxon>
        <taxon>Apicomplexa</taxon>
        <taxon>Aconoidasida</taxon>
        <taxon>Haemosporida</taxon>
        <taxon>Plasmodiidae</taxon>
        <taxon>Plasmodium</taxon>
        <taxon>Plasmodium (Plasmodium)</taxon>
    </lineage>
</organism>
<dbReference type="AlphaFoldDB" id="K6UF31"/>
<evidence type="ECO:0000256" key="2">
    <source>
        <dbReference type="SAM" id="Phobius"/>
    </source>
</evidence>
<evidence type="ECO:0000313" key="4">
    <source>
        <dbReference type="Proteomes" id="UP000006319"/>
    </source>
</evidence>
<dbReference type="RefSeq" id="XP_004228328.1">
    <property type="nucleotide sequence ID" value="XM_004228280.1"/>
</dbReference>
<dbReference type="GeneID" id="14696652"/>
<protein>
    <submittedName>
        <fullName evidence="3">CYIR protein</fullName>
    </submittedName>
</protein>
<feature type="non-terminal residue" evidence="3">
    <location>
        <position position="1"/>
    </location>
</feature>
<dbReference type="EMBL" id="DF157121">
    <property type="protein sequence ID" value="GAB69391.1"/>
    <property type="molecule type" value="Genomic_DNA"/>
</dbReference>
<keyword evidence="4" id="KW-1185">Reference proteome</keyword>
<dbReference type="OMA" id="NDKCSKH"/>
<evidence type="ECO:0000256" key="1">
    <source>
        <dbReference type="SAM" id="MobiDB-lite"/>
    </source>
</evidence>
<reference evidence="3 4" key="1">
    <citation type="journal article" date="2012" name="Nat. Genet.">
        <title>Plasmodium cynomolgi genome sequences provide insight into Plasmodium vivax and the monkey malaria clade.</title>
        <authorList>
            <person name="Tachibana S."/>
            <person name="Sullivan S.A."/>
            <person name="Kawai S."/>
            <person name="Nakamura S."/>
            <person name="Kim H.R."/>
            <person name="Goto N."/>
            <person name="Arisue N."/>
            <person name="Palacpac N.M.Q."/>
            <person name="Honma H."/>
            <person name="Yagi M."/>
            <person name="Tougan T."/>
            <person name="Katakai Y."/>
            <person name="Kaneko O."/>
            <person name="Mita T."/>
            <person name="Kita K."/>
            <person name="Yasutomi Y."/>
            <person name="Sutton P.L."/>
            <person name="Shakhbatyan R."/>
            <person name="Horii T."/>
            <person name="Yasunaga T."/>
            <person name="Barnwell J.W."/>
            <person name="Escalante A.A."/>
            <person name="Carlton J.M."/>
            <person name="Tanabe K."/>
        </authorList>
    </citation>
    <scope>NUCLEOTIDE SEQUENCE [LARGE SCALE GENOMIC DNA]</scope>
    <source>
        <strain evidence="3 4">B</strain>
    </source>
</reference>
<proteinExistence type="predicted"/>
<feature type="compositionally biased region" description="Low complexity" evidence="1">
    <location>
        <begin position="230"/>
        <end position="246"/>
    </location>
</feature>
<feature type="transmembrane region" description="Helical" evidence="2">
    <location>
        <begin position="342"/>
        <end position="363"/>
    </location>
</feature>
<feature type="region of interest" description="Disordered" evidence="1">
    <location>
        <begin position="230"/>
        <end position="286"/>
    </location>
</feature>
<keyword evidence="2" id="KW-1133">Transmembrane helix</keyword>
<feature type="compositionally biased region" description="Low complexity" evidence="1">
    <location>
        <begin position="254"/>
        <end position="268"/>
    </location>
</feature>
<accession>K6UF31</accession>
<dbReference type="Pfam" id="PF05795">
    <property type="entry name" value="Plasmodium_Vir"/>
    <property type="match status" value="1"/>
</dbReference>
<keyword evidence="2" id="KW-0472">Membrane</keyword>
<dbReference type="VEuPathDB" id="PlasmoDB:PCYB_001390"/>
<keyword evidence="2" id="KW-0812">Transmembrane</keyword>
<dbReference type="InterPro" id="IPR008780">
    <property type="entry name" value="Plasmodium_Vir"/>
</dbReference>
<dbReference type="OrthoDB" id="10379604at2759"/>
<dbReference type="KEGG" id="pcy:PCYB_001390"/>